<dbReference type="PROSITE" id="PS51257">
    <property type="entry name" value="PROKAR_LIPOPROTEIN"/>
    <property type="match status" value="1"/>
</dbReference>
<evidence type="ECO:0000313" key="1">
    <source>
        <dbReference type="EMBL" id="MBN7802899.1"/>
    </source>
</evidence>
<accession>A0ABS3BUC7</accession>
<organism evidence="1 2">
    <name type="scientific">Algoriphagus aestuariicola</name>
    <dbReference type="NCBI Taxonomy" id="1852016"/>
    <lineage>
        <taxon>Bacteria</taxon>
        <taxon>Pseudomonadati</taxon>
        <taxon>Bacteroidota</taxon>
        <taxon>Cytophagia</taxon>
        <taxon>Cytophagales</taxon>
        <taxon>Cyclobacteriaceae</taxon>
        <taxon>Algoriphagus</taxon>
    </lineage>
</organism>
<comment type="caution">
    <text evidence="1">The sequence shown here is derived from an EMBL/GenBank/DDBJ whole genome shotgun (WGS) entry which is preliminary data.</text>
</comment>
<dbReference type="RefSeq" id="WP_206570903.1">
    <property type="nucleotide sequence ID" value="NZ_JAFKCW010000004.1"/>
</dbReference>
<dbReference type="Proteomes" id="UP000664698">
    <property type="component" value="Unassembled WGS sequence"/>
</dbReference>
<sequence length="363" mass="41957">MTSRLFAVLAVVLFSSCKDPTEETLSYVPERSDRPLLVSEFADRLDVLEVQTPYPISGVPVILRSDRYFYLFETEMVTTLYQLDLKGKVLRSLQFEEDGRLPAAYITQVILEGDRIGIILSGDRVTWLDEKLNEIGEEILPVKAKVHFQDDFGNIAFTNRIEDGDWEILTYDSVVRSRALPVDREAYSFYNHTYSQFSQWREGVLFSRAFNDTIYFWEGGEFRPLVHIDLGARAFPREKLYGVTHPPDFGKIIRSPEYSYLIGEVFGLHGQRIMFQLMDESRRKLALMDLSSKQLTFYPGIIDNSMTGMNLVFPQFSEDGILYFGISGEEIQENYGALPASFKHRLSETYDESYFIYLLKVKK</sequence>
<evidence type="ECO:0000313" key="2">
    <source>
        <dbReference type="Proteomes" id="UP000664698"/>
    </source>
</evidence>
<gene>
    <name evidence="1" type="ORF">J0A67_18625</name>
</gene>
<proteinExistence type="predicted"/>
<dbReference type="EMBL" id="JAFKCW010000004">
    <property type="protein sequence ID" value="MBN7802899.1"/>
    <property type="molecule type" value="Genomic_DNA"/>
</dbReference>
<reference evidence="1 2" key="1">
    <citation type="submission" date="2021-03" db="EMBL/GenBank/DDBJ databases">
        <title>novel species isolated from a fishpond in China.</title>
        <authorList>
            <person name="Lu H."/>
            <person name="Cai Z."/>
        </authorList>
    </citation>
    <scope>NUCLEOTIDE SEQUENCE [LARGE SCALE GENOMIC DNA]</scope>
    <source>
        <strain evidence="1 2">JCM 31546</strain>
    </source>
</reference>
<name>A0ABS3BUC7_9BACT</name>
<evidence type="ECO:0008006" key="3">
    <source>
        <dbReference type="Google" id="ProtNLM"/>
    </source>
</evidence>
<protein>
    <recommendedName>
        <fullName evidence="3">6-bladed beta-propeller</fullName>
    </recommendedName>
</protein>
<keyword evidence="2" id="KW-1185">Reference proteome</keyword>